<evidence type="ECO:0000256" key="2">
    <source>
        <dbReference type="SAM" id="MobiDB-lite"/>
    </source>
</evidence>
<evidence type="ECO:0000313" key="4">
    <source>
        <dbReference type="EMBL" id="KAF2850351.1"/>
    </source>
</evidence>
<accession>A0A6A7B4B7</accession>
<name>A0A6A7B4B7_9PLEO</name>
<evidence type="ECO:0008006" key="6">
    <source>
        <dbReference type="Google" id="ProtNLM"/>
    </source>
</evidence>
<reference evidence="4" key="1">
    <citation type="submission" date="2020-01" db="EMBL/GenBank/DDBJ databases">
        <authorList>
            <consortium name="DOE Joint Genome Institute"/>
            <person name="Haridas S."/>
            <person name="Albert R."/>
            <person name="Binder M."/>
            <person name="Bloem J."/>
            <person name="Labutti K."/>
            <person name="Salamov A."/>
            <person name="Andreopoulos B."/>
            <person name="Baker S.E."/>
            <person name="Barry K."/>
            <person name="Bills G."/>
            <person name="Bluhm B.H."/>
            <person name="Cannon C."/>
            <person name="Castanera R."/>
            <person name="Culley D.E."/>
            <person name="Daum C."/>
            <person name="Ezra D."/>
            <person name="Gonzalez J.B."/>
            <person name="Henrissat B."/>
            <person name="Kuo A."/>
            <person name="Liang C."/>
            <person name="Lipzen A."/>
            <person name="Lutzoni F."/>
            <person name="Magnuson J."/>
            <person name="Mondo S."/>
            <person name="Nolan M."/>
            <person name="Ohm R."/>
            <person name="Pangilinan J."/>
            <person name="Park H.-J."/>
            <person name="Ramirez L."/>
            <person name="Alfaro M."/>
            <person name="Sun H."/>
            <person name="Tritt A."/>
            <person name="Yoshinaga Y."/>
            <person name="Zwiers L.-H."/>
            <person name="Turgeon B.G."/>
            <person name="Goodwin S.B."/>
            <person name="Spatafora J.W."/>
            <person name="Crous P.W."/>
            <person name="Grigoriev I.V."/>
        </authorList>
    </citation>
    <scope>NUCLEOTIDE SEQUENCE</scope>
    <source>
        <strain evidence="4">IPT5</strain>
    </source>
</reference>
<feature type="region of interest" description="Disordered" evidence="2">
    <location>
        <begin position="1"/>
        <end position="57"/>
    </location>
</feature>
<dbReference type="OrthoDB" id="3260408at2759"/>
<organism evidence="4 5">
    <name type="scientific">Plenodomus tracheiphilus IPT5</name>
    <dbReference type="NCBI Taxonomy" id="1408161"/>
    <lineage>
        <taxon>Eukaryota</taxon>
        <taxon>Fungi</taxon>
        <taxon>Dikarya</taxon>
        <taxon>Ascomycota</taxon>
        <taxon>Pezizomycotina</taxon>
        <taxon>Dothideomycetes</taxon>
        <taxon>Pleosporomycetidae</taxon>
        <taxon>Pleosporales</taxon>
        <taxon>Pleosporineae</taxon>
        <taxon>Leptosphaeriaceae</taxon>
        <taxon>Plenodomus</taxon>
    </lineage>
</organism>
<keyword evidence="1" id="KW-0175">Coiled coil</keyword>
<evidence type="ECO:0000313" key="5">
    <source>
        <dbReference type="Proteomes" id="UP000799423"/>
    </source>
</evidence>
<evidence type="ECO:0000256" key="3">
    <source>
        <dbReference type="SAM" id="Phobius"/>
    </source>
</evidence>
<keyword evidence="3" id="KW-0472">Membrane</keyword>
<feature type="transmembrane region" description="Helical" evidence="3">
    <location>
        <begin position="60"/>
        <end position="83"/>
    </location>
</feature>
<keyword evidence="3" id="KW-1133">Transmembrane helix</keyword>
<keyword evidence="3" id="KW-0812">Transmembrane</keyword>
<dbReference type="Proteomes" id="UP000799423">
    <property type="component" value="Unassembled WGS sequence"/>
</dbReference>
<protein>
    <recommendedName>
        <fullName evidence="6">Transcription factor hoxa13</fullName>
    </recommendedName>
</protein>
<feature type="coiled-coil region" evidence="1">
    <location>
        <begin position="376"/>
        <end position="403"/>
    </location>
</feature>
<keyword evidence="5" id="KW-1185">Reference proteome</keyword>
<gene>
    <name evidence="4" type="ORF">T440DRAFT_397368</name>
</gene>
<dbReference type="PANTHER" id="PTHR23242:SF9">
    <property type="entry name" value="TRANSCRIPTION FACTOR HOXA13"/>
    <property type="match status" value="1"/>
</dbReference>
<proteinExistence type="predicted"/>
<sequence length="1405" mass="147778">MATQTNGRAKKPKKSSPNGAANGGLNGFANGNGHMNGHTDTTRLSSPAARTKASRRSNRTWTGAFTSMVARLTTWYLIITFLFRCPTSLTQIDGESPRVCKPYLQGRSYAAPYLDPYYHAYIAPQVEKVKPYTDRFEQHVYTPVSAFTKDKYAVYGAHRVELAKKYAEAQYDKSIRPQVQVAQDKVKGQYDLYLGHHVKKASDAAAPYYEQTKASLGEMYHLTVLPAYETSLPYMRKAHSVGHHFLVDTVFPHVNVAKDATWAFVLRTVWPQLRVLYGDNVEPQLVRISERLGRYRDQQKIESVVQAVDASSSTATESAKMNPTMASSSASIVPSSSSSKAGWGVLDDFFGSESSTTASNAAASGTAGAVEAVEPKITEEELREKLNEDLRQWQTKFATAADKGAEDLEQRVADITTRQVENSVKGHGRALVVKLEETADSTIAKLKTYIKKTVKSLPEDASEQDLEAAYEECSTKTREFGLTVKERAQDVRAWKAAYDLETDTLVQAAVRSTVEVLEKIHGLGLQEVGMRWAWTDGVTYKDWQKYHKLRSTLNEWQAEVDAVGSRHEGLRIAHEEAKKLEDDAMAIAANMVAELVRLKDVSKWKIWGSDSSDDFTNQKVPVRVHKAAQQVVENVEEASSKVSEAVLGSSTPPSESIASSAKDAYSVASSEASEVVQGSSTPLSDSLASSVESAVSEASSEASVVVLGTPPSESLLSQASSEASEVASEGVSMASAAYESPKKVLGGVNAQAVPEAKQVVFDEPLDDGDDSTYTDKVQAVVADAGERAAELSRAVSEALLGATKTQGSVESVSSLASEQYASALAAASSVLYGTKQPAVESATSVASDKFAQAVTAASYAIYGTPTPTAVFQTVQVQASSRYNDAVRVASEQLENAKSQLSILVSGTPKPAHETMLSYLERAYSDSVAAANERLSAALQYTESVKNYAAGPTQGYFESVSSIASSRLAQGLSQASAQFSSQPTGVVDGAQQEYYQAVGLAHARYSEFVGAASSAVYGPQQGTVESLASVASASAASAASYVSGSAESIAADAQLAAASLASQVSSGVIGTETPWTESVASQASQNWEALIAQASSQVYGKPTPWAQSVYSQAGSYGAQATAAAAQQYADVQALISELVVGKEPDFTESVMNRFASAYSTGLPAAMASAQSYASEGFEAATEYASDGFEAVTGVAADAYASASSVVGAIFTPPAVIEDVLSSASASLDLAVESASIALYGTPKGAAEQASESVASAYSSIQSQISEKVYGTQQAQDSFSSAAVSAQAAISAAIFGTPTAADYVASATSGAGGVYSSISSVASENAEYAASIASENAASLASAASSAVYGPEQGAMESANSRIQAAVAVANSRIAEMYSAASVNAEGVASSVVSAATEATARVKDEL</sequence>
<evidence type="ECO:0000256" key="1">
    <source>
        <dbReference type="SAM" id="Coils"/>
    </source>
</evidence>
<dbReference type="PANTHER" id="PTHR23242">
    <property type="entry name" value="TRANSCRIPTION FACTOR HOXA13"/>
    <property type="match status" value="1"/>
</dbReference>
<dbReference type="EMBL" id="MU006307">
    <property type="protein sequence ID" value="KAF2850351.1"/>
    <property type="molecule type" value="Genomic_DNA"/>
</dbReference>